<accession>A0AAX4HZZ3</accession>
<reference evidence="3" key="1">
    <citation type="journal article" date="2023" name="bioRxiv">
        <title>Complete genome of the Medicago anthracnose fungus, Colletotrichum destructivum, reveals a mini-chromosome-like region within a core chromosome.</title>
        <authorList>
            <person name="Lapalu N."/>
            <person name="Simon A."/>
            <person name="Lu A."/>
            <person name="Plaumann P.-L."/>
            <person name="Amselem J."/>
            <person name="Pigne S."/>
            <person name="Auger A."/>
            <person name="Koch C."/>
            <person name="Dallery J.-F."/>
            <person name="O'Connell R.J."/>
        </authorList>
    </citation>
    <scope>NUCLEOTIDE SEQUENCE [LARGE SCALE GENOMIC DNA]</scope>
    <source>
        <strain evidence="3">CBS 520.97</strain>
    </source>
</reference>
<organism evidence="2 3">
    <name type="scientific">Colletotrichum destructivum</name>
    <dbReference type="NCBI Taxonomy" id="34406"/>
    <lineage>
        <taxon>Eukaryota</taxon>
        <taxon>Fungi</taxon>
        <taxon>Dikarya</taxon>
        <taxon>Ascomycota</taxon>
        <taxon>Pezizomycotina</taxon>
        <taxon>Sordariomycetes</taxon>
        <taxon>Hypocreomycetidae</taxon>
        <taxon>Glomerellales</taxon>
        <taxon>Glomerellaceae</taxon>
        <taxon>Colletotrichum</taxon>
        <taxon>Colletotrichum destructivum species complex</taxon>
    </lineage>
</organism>
<dbReference type="EMBL" id="CP137305">
    <property type="protein sequence ID" value="WQF76328.1"/>
    <property type="molecule type" value="Genomic_DNA"/>
</dbReference>
<protein>
    <submittedName>
        <fullName evidence="2">Uncharacterized protein</fullName>
    </submittedName>
</protein>
<keyword evidence="3" id="KW-1185">Reference proteome</keyword>
<dbReference type="AlphaFoldDB" id="A0AAX4HZZ3"/>
<evidence type="ECO:0000256" key="1">
    <source>
        <dbReference type="SAM" id="SignalP"/>
    </source>
</evidence>
<dbReference type="KEGG" id="cdet:87937845"/>
<name>A0AAX4HZZ3_9PEZI</name>
<evidence type="ECO:0000313" key="2">
    <source>
        <dbReference type="EMBL" id="WQF76328.1"/>
    </source>
</evidence>
<sequence>MLGLSDILLCGRWLWIKSPCLAQRPKPVWLPAVFRVESAGLLTPAPLGVSRLIMSPPSCQRVFAPLSGFISSPNPDRFISLVTRTESRRKVAIRASILQQQTCPPPAPPPWLRLPAAGHSLFGAIWLPMSGPASSGDKVSGPGHIFTRTKSACCVDSSPTTLLVSGQQLDHGASPARRHARKCLPPARIPIPSLARSTGHGRTGAGRRRAYLRVLPSKAPAPRLKTPTGVVWMSSCFNAAVESKQRGRGPRTTTTWVLSSIQFTGGVQVHAPNYGHSANPAARSVPL</sequence>
<dbReference type="RefSeq" id="XP_062773552.1">
    <property type="nucleotide sequence ID" value="XM_062917501.1"/>
</dbReference>
<gene>
    <name evidence="2" type="ORF">CDEST_01342</name>
</gene>
<proteinExistence type="predicted"/>
<evidence type="ECO:0000313" key="3">
    <source>
        <dbReference type="Proteomes" id="UP001322277"/>
    </source>
</evidence>
<feature type="signal peptide" evidence="1">
    <location>
        <begin position="1"/>
        <end position="22"/>
    </location>
</feature>
<dbReference type="Proteomes" id="UP001322277">
    <property type="component" value="Chromosome 1"/>
</dbReference>
<keyword evidence="1" id="KW-0732">Signal</keyword>
<feature type="chain" id="PRO_5043545215" evidence="1">
    <location>
        <begin position="23"/>
        <end position="287"/>
    </location>
</feature>
<dbReference type="GeneID" id="87937845"/>